<keyword evidence="3" id="KW-0436">Ligase</keyword>
<evidence type="ECO:0000259" key="8">
    <source>
        <dbReference type="PROSITE" id="PS50975"/>
    </source>
</evidence>
<evidence type="ECO:0000256" key="6">
    <source>
        <dbReference type="ARBA" id="ARBA00023211"/>
    </source>
</evidence>
<dbReference type="GO" id="GO:0004637">
    <property type="term" value="F:phosphoribosylamine-glycine ligase activity"/>
    <property type="evidence" value="ECO:0007669"/>
    <property type="project" value="InterPro"/>
</dbReference>
<dbReference type="Proteomes" id="UP000093267">
    <property type="component" value="Chromosome"/>
</dbReference>
<dbReference type="Gene3D" id="3.30.1490.20">
    <property type="entry name" value="ATP-grasp fold, A domain"/>
    <property type="match status" value="1"/>
</dbReference>
<evidence type="ECO:0000256" key="1">
    <source>
        <dbReference type="ARBA" id="ARBA00001936"/>
    </source>
</evidence>
<evidence type="ECO:0000313" key="9">
    <source>
        <dbReference type="EMBL" id="ANZ68197.1"/>
    </source>
</evidence>
<dbReference type="Gene3D" id="3.40.50.20">
    <property type="match status" value="1"/>
</dbReference>
<evidence type="ECO:0000313" key="10">
    <source>
        <dbReference type="Proteomes" id="UP000093267"/>
    </source>
</evidence>
<evidence type="ECO:0000256" key="7">
    <source>
        <dbReference type="PROSITE-ProRule" id="PRU00409"/>
    </source>
</evidence>
<keyword evidence="10" id="KW-1185">Reference proteome</keyword>
<dbReference type="SMART" id="SM01209">
    <property type="entry name" value="GARS_A"/>
    <property type="match status" value="1"/>
</dbReference>
<dbReference type="InterPro" id="IPR020562">
    <property type="entry name" value="PRibGlycinamide_synth_N"/>
</dbReference>
<accession>A0A1B2J1M7</accession>
<comment type="cofactor">
    <cofactor evidence="2">
        <name>Mg(2+)</name>
        <dbReference type="ChEBI" id="CHEBI:18420"/>
    </cofactor>
</comment>
<dbReference type="Gene3D" id="3.30.470.20">
    <property type="entry name" value="ATP-grasp fold, B domain"/>
    <property type="match status" value="1"/>
</dbReference>
<dbReference type="InterPro" id="IPR011761">
    <property type="entry name" value="ATP-grasp"/>
</dbReference>
<dbReference type="InterPro" id="IPR000115">
    <property type="entry name" value="PRibGlycinamide_synth"/>
</dbReference>
<dbReference type="Pfam" id="PF02844">
    <property type="entry name" value="GARS_N"/>
    <property type="match status" value="1"/>
</dbReference>
<comment type="cofactor">
    <cofactor evidence="1">
        <name>Mn(2+)</name>
        <dbReference type="ChEBI" id="CHEBI:29035"/>
    </cofactor>
</comment>
<dbReference type="SUPFAM" id="SSF56059">
    <property type="entry name" value="Glutathione synthetase ATP-binding domain-like"/>
    <property type="match status" value="1"/>
</dbReference>
<dbReference type="KEGG" id="lpd:AYR62_07440"/>
<dbReference type="PROSITE" id="PS50975">
    <property type="entry name" value="ATP_GRASP"/>
    <property type="match status" value="1"/>
</dbReference>
<dbReference type="InterPro" id="IPR020561">
    <property type="entry name" value="PRibGlycinamid_synth_ATP-grasp"/>
</dbReference>
<organism evidence="9 10">
    <name type="scientific">Secundilactobacillus paracollinoides</name>
    <dbReference type="NCBI Taxonomy" id="240427"/>
    <lineage>
        <taxon>Bacteria</taxon>
        <taxon>Bacillati</taxon>
        <taxon>Bacillota</taxon>
        <taxon>Bacilli</taxon>
        <taxon>Lactobacillales</taxon>
        <taxon>Lactobacillaceae</taxon>
        <taxon>Secundilactobacillus</taxon>
    </lineage>
</organism>
<evidence type="ECO:0000256" key="4">
    <source>
        <dbReference type="ARBA" id="ARBA00022741"/>
    </source>
</evidence>
<keyword evidence="6" id="KW-0464">Manganese</keyword>
<dbReference type="AlphaFoldDB" id="A0A1B2J1M7"/>
<dbReference type="PANTHER" id="PTHR43472">
    <property type="entry name" value="PHOSPHORIBOSYLAMINE--GLYCINE LIGASE"/>
    <property type="match status" value="1"/>
</dbReference>
<name>A0A1B2J1M7_9LACO</name>
<evidence type="ECO:0000256" key="5">
    <source>
        <dbReference type="ARBA" id="ARBA00022840"/>
    </source>
</evidence>
<gene>
    <name evidence="9" type="ORF">AYR63_14325</name>
</gene>
<protein>
    <recommendedName>
        <fullName evidence="8">ATP-grasp domain-containing protein</fullName>
    </recommendedName>
</protein>
<reference evidence="9 10" key="1">
    <citation type="submission" date="2016-03" db="EMBL/GenBank/DDBJ databases">
        <title>Pediococcus and Lactobacillus from brewery environment - whole genome sequencing and assembly.</title>
        <authorList>
            <person name="Behr J."/>
            <person name="Geissler A.J."/>
            <person name="Vogel R.F."/>
        </authorList>
    </citation>
    <scope>NUCLEOTIDE SEQUENCE [LARGE SCALE GENOMIC DNA]</scope>
    <source>
        <strain evidence="9 10">TMW 1.1995</strain>
    </source>
</reference>
<dbReference type="InterPro" id="IPR016185">
    <property type="entry name" value="PreATP-grasp_dom_sf"/>
</dbReference>
<dbReference type="GO" id="GO:0046872">
    <property type="term" value="F:metal ion binding"/>
    <property type="evidence" value="ECO:0007669"/>
    <property type="project" value="InterPro"/>
</dbReference>
<dbReference type="PANTHER" id="PTHR43472:SF1">
    <property type="entry name" value="PHOSPHORIBOSYLAMINE--GLYCINE LIGASE, CHLOROPLASTIC"/>
    <property type="match status" value="1"/>
</dbReference>
<keyword evidence="5 7" id="KW-0067">ATP-binding</keyword>
<evidence type="ECO:0000256" key="2">
    <source>
        <dbReference type="ARBA" id="ARBA00001946"/>
    </source>
</evidence>
<sequence length="252" mass="27629">MMENWLVIGGGGREFALAQTLAKAGNRLVFVAPGNPKMADLAHVEPVAIDELAFSQLAYFAKTHAVVCTVVGPEQPLSKGIVDYFEARDLPIFGPSQMAARLETSKSFAKQIITDSGVPTAAYQEFTDKTQALSYAETLTYPQVIKADGLAAGKGVIIVNSAAEAKTAITTIFDKPDQHRLLIEAYLTGEEFSLFTMVQGDQLVVMPIAQDHKRLAMVIRGRTRVVWVHTVQYPTSQMTLNRRQLIRSSNPF</sequence>
<proteinExistence type="predicted"/>
<dbReference type="GO" id="GO:0005524">
    <property type="term" value="F:ATP binding"/>
    <property type="evidence" value="ECO:0007669"/>
    <property type="project" value="UniProtKB-UniRule"/>
</dbReference>
<dbReference type="STRING" id="240427.AYR62_07440"/>
<dbReference type="InterPro" id="IPR013815">
    <property type="entry name" value="ATP_grasp_subdomain_1"/>
</dbReference>
<dbReference type="GO" id="GO:0009113">
    <property type="term" value="P:purine nucleobase biosynthetic process"/>
    <property type="evidence" value="ECO:0007669"/>
    <property type="project" value="InterPro"/>
</dbReference>
<evidence type="ECO:0000256" key="3">
    <source>
        <dbReference type="ARBA" id="ARBA00022598"/>
    </source>
</evidence>
<dbReference type="Pfam" id="PF01071">
    <property type="entry name" value="GARS_A"/>
    <property type="match status" value="1"/>
</dbReference>
<dbReference type="EMBL" id="CP014924">
    <property type="protein sequence ID" value="ANZ68197.1"/>
    <property type="molecule type" value="Genomic_DNA"/>
</dbReference>
<dbReference type="SUPFAM" id="SSF52440">
    <property type="entry name" value="PreATP-grasp domain"/>
    <property type="match status" value="1"/>
</dbReference>
<keyword evidence="4 7" id="KW-0547">Nucleotide-binding</keyword>
<feature type="domain" description="ATP-grasp" evidence="8">
    <location>
        <begin position="110"/>
        <end position="191"/>
    </location>
</feature>